<accession>A0ABY5S8Q1</accession>
<name>A0ABY5S8Q1_9BACL</name>
<feature type="compositionally biased region" description="Basic and acidic residues" evidence="1">
    <location>
        <begin position="77"/>
        <end position="107"/>
    </location>
</feature>
<reference evidence="3" key="1">
    <citation type="submission" date="2022-01" db="EMBL/GenBank/DDBJ databases">
        <title>Paenibacillus spongiae sp. nov., isolated from marine sponge.</title>
        <authorList>
            <person name="Li Z."/>
            <person name="Zhang M."/>
        </authorList>
    </citation>
    <scope>NUCLEOTIDE SEQUENCE</scope>
    <source>
        <strain evidence="3">PHS-Z3</strain>
    </source>
</reference>
<protein>
    <recommendedName>
        <fullName evidence="5">Spore coat protein</fullName>
    </recommendedName>
</protein>
<dbReference type="EMBL" id="CP091430">
    <property type="protein sequence ID" value="UVI30302.1"/>
    <property type="molecule type" value="Genomic_DNA"/>
</dbReference>
<sequence>MWKWTGWFAKTVAAGLIISFLSIWTTGYIVNSYVETLLKQFKLPLDQKPFALDGVWGSLWGADPVLKSDVQGTASTDDAKSKDDNKKEEETDREEAGTQGGEEEKTPAADASGDLPPGSITDIGGGSGTKAGGSASSKEDMGEAEKEGIAMTEDQLSDAKNRMSAADKESLFEVMMTKLPQEAWQQISTWMEDGITASEMTDIQQLVAQHLSREEYDKMMEILKKY</sequence>
<evidence type="ECO:0000313" key="4">
    <source>
        <dbReference type="Proteomes" id="UP001057877"/>
    </source>
</evidence>
<feature type="transmembrane region" description="Helical" evidence="2">
    <location>
        <begin position="12"/>
        <end position="34"/>
    </location>
</feature>
<evidence type="ECO:0000313" key="3">
    <source>
        <dbReference type="EMBL" id="UVI30302.1"/>
    </source>
</evidence>
<keyword evidence="2" id="KW-0472">Membrane</keyword>
<gene>
    <name evidence="3" type="ORF">L1F29_33905</name>
</gene>
<evidence type="ECO:0000256" key="1">
    <source>
        <dbReference type="SAM" id="MobiDB-lite"/>
    </source>
</evidence>
<keyword evidence="2" id="KW-1133">Transmembrane helix</keyword>
<feature type="compositionally biased region" description="Basic and acidic residues" evidence="1">
    <location>
        <begin position="137"/>
        <end position="147"/>
    </location>
</feature>
<feature type="region of interest" description="Disordered" evidence="1">
    <location>
        <begin position="69"/>
        <end position="147"/>
    </location>
</feature>
<evidence type="ECO:0008006" key="5">
    <source>
        <dbReference type="Google" id="ProtNLM"/>
    </source>
</evidence>
<dbReference type="RefSeq" id="WP_258386372.1">
    <property type="nucleotide sequence ID" value="NZ_CP091430.1"/>
</dbReference>
<proteinExistence type="predicted"/>
<dbReference type="Proteomes" id="UP001057877">
    <property type="component" value="Chromosome"/>
</dbReference>
<organism evidence="3 4">
    <name type="scientific">Paenibacillus spongiae</name>
    <dbReference type="NCBI Taxonomy" id="2909671"/>
    <lineage>
        <taxon>Bacteria</taxon>
        <taxon>Bacillati</taxon>
        <taxon>Bacillota</taxon>
        <taxon>Bacilli</taxon>
        <taxon>Bacillales</taxon>
        <taxon>Paenibacillaceae</taxon>
        <taxon>Paenibacillus</taxon>
    </lineage>
</organism>
<evidence type="ECO:0000256" key="2">
    <source>
        <dbReference type="SAM" id="Phobius"/>
    </source>
</evidence>
<keyword evidence="2" id="KW-0812">Transmembrane</keyword>
<keyword evidence="4" id="KW-1185">Reference proteome</keyword>